<evidence type="ECO:0000313" key="2">
    <source>
        <dbReference type="EMBL" id="KAB1116587.1"/>
    </source>
</evidence>
<protein>
    <submittedName>
        <fullName evidence="1">Uncharacterized protein</fullName>
    </submittedName>
</protein>
<accession>A0A3M9JXI8</accession>
<keyword evidence="4" id="KW-1185">Reference proteome</keyword>
<dbReference type="Proteomes" id="UP000471364">
    <property type="component" value="Unassembled WGS sequence"/>
</dbReference>
<proteinExistence type="predicted"/>
<dbReference type="RefSeq" id="WP_030500434.1">
    <property type="nucleotide sequence ID" value="NZ_CBDRJA010000010.1"/>
</dbReference>
<reference evidence="1 3" key="1">
    <citation type="submission" date="2018-07" db="EMBL/GenBank/DDBJ databases">
        <authorList>
            <person name="Ye Y."/>
        </authorList>
    </citation>
    <scope>NUCLEOTIDE SEQUENCE [LARGE SCALE GENOMIC DNA]</scope>
    <source>
        <strain evidence="1">110B</strain>
        <strain evidence="3">H14(2018)</strain>
    </source>
</reference>
<sequence>MTENILYAQRILTDDSDPDGVEALSALVIAYKVADFVAAVAKDDPDRWTFASLSIAEGIDRLTQDLPGELILPLDASDIDEDAAATISQPLRALLTTLAALYTSAAGRDSEPPWRRLTWSSVAQHIARALQELP</sequence>
<dbReference type="EMBL" id="WAAR01000039">
    <property type="protein sequence ID" value="KAB1116587.1"/>
    <property type="molecule type" value="Genomic_DNA"/>
</dbReference>
<gene>
    <name evidence="1" type="ORF">DVH21_29390</name>
    <name evidence="2" type="ORF">F6X54_11150</name>
</gene>
<evidence type="ECO:0000313" key="1">
    <source>
        <dbReference type="EMBL" id="AXH93691.1"/>
    </source>
</evidence>
<dbReference type="EMBL" id="CP031263">
    <property type="protein sequence ID" value="AXH93691.1"/>
    <property type="molecule type" value="Genomic_DNA"/>
</dbReference>
<name>A0A3M9JXI8_9ACTN</name>
<evidence type="ECO:0000313" key="3">
    <source>
        <dbReference type="Proteomes" id="UP000253958"/>
    </source>
</evidence>
<reference evidence="1 3" key="2">
    <citation type="submission" date="2018-08" db="EMBL/GenBank/DDBJ databases">
        <title>Streptomyces kandeliansis sp. nov., an endophytic bacterium isolated from mangrove plant.</title>
        <authorList>
            <person name="Wang R."/>
        </authorList>
    </citation>
    <scope>NUCLEOTIDE SEQUENCE [LARGE SCALE GENOMIC DNA]</scope>
    <source>
        <strain evidence="1">110B</strain>
        <strain evidence="3">H14(2018)</strain>
    </source>
</reference>
<dbReference type="Proteomes" id="UP000253958">
    <property type="component" value="Chromosome"/>
</dbReference>
<evidence type="ECO:0000313" key="4">
    <source>
        <dbReference type="Proteomes" id="UP000471364"/>
    </source>
</evidence>
<dbReference type="AlphaFoldDB" id="A0A3M9JXI8"/>
<organism evidence="1 3">
    <name type="scientific">Micromonospora aurantiaca</name>
    <name type="common">nom. illeg.</name>
    <dbReference type="NCBI Taxonomy" id="47850"/>
    <lineage>
        <taxon>Bacteria</taxon>
        <taxon>Bacillati</taxon>
        <taxon>Actinomycetota</taxon>
        <taxon>Actinomycetes</taxon>
        <taxon>Micromonosporales</taxon>
        <taxon>Micromonosporaceae</taxon>
        <taxon>Micromonospora</taxon>
    </lineage>
</organism>
<reference evidence="2 4" key="3">
    <citation type="submission" date="2019-09" db="EMBL/GenBank/DDBJ databases">
        <title>High taxonomic diversity of Micromonospora strains isolated from Medicago sativa nodules in different geographical locations.</title>
        <authorList>
            <person name="Martinez-Hidalgo P."/>
            <person name="Flores-Felix J.D."/>
            <person name="Velazquez E."/>
            <person name="Brau L."/>
            <person name="Trujillo M.E."/>
            <person name="Martinez-Molina E."/>
        </authorList>
    </citation>
    <scope>NUCLEOTIDE SEQUENCE [LARGE SCALE GENOMIC DNA]</scope>
    <source>
        <strain evidence="2 4">ALFB5</strain>
    </source>
</reference>